<gene>
    <name evidence="2" type="ORF">DVH21_02050</name>
</gene>
<accession>A0A6N3JV78</accession>
<keyword evidence="1" id="KW-1133">Transmembrane helix</keyword>
<feature type="transmembrane region" description="Helical" evidence="1">
    <location>
        <begin position="54"/>
        <end position="72"/>
    </location>
</feature>
<dbReference type="Proteomes" id="UP000253958">
    <property type="component" value="Chromosome"/>
</dbReference>
<dbReference type="AlphaFoldDB" id="A0A6N3JV78"/>
<dbReference type="EMBL" id="CP031263">
    <property type="protein sequence ID" value="AXH88806.1"/>
    <property type="molecule type" value="Genomic_DNA"/>
</dbReference>
<name>A0A6N3JV78_9ACTN</name>
<evidence type="ECO:0000313" key="3">
    <source>
        <dbReference type="Proteomes" id="UP000253958"/>
    </source>
</evidence>
<organism evidence="2 3">
    <name type="scientific">Micromonospora aurantiaca</name>
    <name type="common">nom. illeg.</name>
    <dbReference type="NCBI Taxonomy" id="47850"/>
    <lineage>
        <taxon>Bacteria</taxon>
        <taxon>Bacillati</taxon>
        <taxon>Actinomycetota</taxon>
        <taxon>Actinomycetes</taxon>
        <taxon>Micromonosporales</taxon>
        <taxon>Micromonosporaceae</taxon>
        <taxon>Micromonospora</taxon>
    </lineage>
</organism>
<evidence type="ECO:0000256" key="1">
    <source>
        <dbReference type="SAM" id="Phobius"/>
    </source>
</evidence>
<keyword evidence="1" id="KW-0472">Membrane</keyword>
<reference evidence="2 3" key="1">
    <citation type="submission" date="2018-07" db="EMBL/GenBank/DDBJ databases">
        <authorList>
            <person name="Ye Y."/>
        </authorList>
    </citation>
    <scope>NUCLEOTIDE SEQUENCE [LARGE SCALE GENOMIC DNA]</scope>
    <source>
        <strain evidence="3">H14(2018)</strain>
    </source>
</reference>
<protein>
    <submittedName>
        <fullName evidence="2">Uncharacterized protein</fullName>
    </submittedName>
</protein>
<keyword evidence="1" id="KW-0812">Transmembrane</keyword>
<sequence length="73" mass="7541">MPMDDAVTAATAAGFRVTPRSGPSRVHVQRNLWTAATIRPTHGGVVVKPAWTPAQIAVVIVVLALLLCGGGVL</sequence>
<reference evidence="2 3" key="2">
    <citation type="submission" date="2018-08" db="EMBL/GenBank/DDBJ databases">
        <title>Streptomyces kandeliansis sp. nov., an endophytic bacterium isolated from mangrove plant.</title>
        <authorList>
            <person name="Wang R."/>
        </authorList>
    </citation>
    <scope>NUCLEOTIDE SEQUENCE [LARGE SCALE GENOMIC DNA]</scope>
    <source>
        <strain evidence="3">H14(2018)</strain>
    </source>
</reference>
<evidence type="ECO:0000313" key="2">
    <source>
        <dbReference type="EMBL" id="AXH88806.1"/>
    </source>
</evidence>
<proteinExistence type="predicted"/>